<name>A0ABT7BVE9_9CYAN</name>
<dbReference type="Gene3D" id="3.40.50.11710">
    <property type="entry name" value="Cyclodipeptide synthase"/>
    <property type="match status" value="1"/>
</dbReference>
<keyword evidence="5" id="KW-1185">Reference proteome</keyword>
<evidence type="ECO:0000256" key="2">
    <source>
        <dbReference type="ARBA" id="ARBA00022679"/>
    </source>
</evidence>
<dbReference type="NCBIfam" id="TIGR04539">
    <property type="entry name" value="tRNA_cyclodipep"/>
    <property type="match status" value="1"/>
</dbReference>
<keyword evidence="2" id="KW-0808">Transferase</keyword>
<evidence type="ECO:0000313" key="4">
    <source>
        <dbReference type="EMBL" id="MDJ1183160.1"/>
    </source>
</evidence>
<comment type="similarity">
    <text evidence="1">Belongs to the CDPS family.</text>
</comment>
<protein>
    <recommendedName>
        <fullName evidence="3">Cyclodipeptide synthase</fullName>
    </recommendedName>
</protein>
<dbReference type="EMBL" id="JAQOSQ010000006">
    <property type="protein sequence ID" value="MDJ1183160.1"/>
    <property type="molecule type" value="Genomic_DNA"/>
</dbReference>
<comment type="caution">
    <text evidence="4">The sequence shown here is derived from an EMBL/GenBank/DDBJ whole genome shotgun (WGS) entry which is preliminary data.</text>
</comment>
<dbReference type="Proteomes" id="UP001232992">
    <property type="component" value="Unassembled WGS sequence"/>
</dbReference>
<dbReference type="RefSeq" id="WP_283757815.1">
    <property type="nucleotide sequence ID" value="NZ_JAQOSQ010000006.1"/>
</dbReference>
<accession>A0ABT7BVE9</accession>
<organism evidence="4 5">
    <name type="scientific">Roseofilum casamattae BLCC-M143</name>
    <dbReference type="NCBI Taxonomy" id="3022442"/>
    <lineage>
        <taxon>Bacteria</taxon>
        <taxon>Bacillati</taxon>
        <taxon>Cyanobacteriota</taxon>
        <taxon>Cyanophyceae</taxon>
        <taxon>Desertifilales</taxon>
        <taxon>Desertifilaceae</taxon>
        <taxon>Roseofilum</taxon>
        <taxon>Roseofilum casamattae</taxon>
    </lineage>
</organism>
<dbReference type="InterPro" id="IPR030903">
    <property type="entry name" value="CDPS"/>
</dbReference>
<evidence type="ECO:0000256" key="3">
    <source>
        <dbReference type="ARBA" id="ARBA00030771"/>
    </source>
</evidence>
<evidence type="ECO:0000256" key="1">
    <source>
        <dbReference type="ARBA" id="ARBA00006034"/>
    </source>
</evidence>
<evidence type="ECO:0000313" key="5">
    <source>
        <dbReference type="Proteomes" id="UP001232992"/>
    </source>
</evidence>
<sequence>MSTQETIVQNIDWNQFSIEQLKQIQSEVCKAIYQKQSSSKLTSPTTSQAGNYKVSVAKVFPRPLRHSLTDYQNCIFLISLGSKNVTHSNRLKACIEWISQNFQTCTVVVVDSIYRLTLEIRHQFIGERALQEALQTGQEFIDRNRDYFAQWEQQCQFQFKCTSDIEMEYESRFTQYYQQLQMLYQANVSFQSMVDRFARDYLNRGKERTPNSEREDRPQESVLAKTYCLEESALFTCLVEEKNCPFIYPGSIKTFEEISDGLYPDVPQPLQSMIWVSLRLNKKRES</sequence>
<proteinExistence type="inferred from homology"/>
<dbReference type="InterPro" id="IPR038622">
    <property type="entry name" value="CDPS_sf"/>
</dbReference>
<reference evidence="4 5" key="1">
    <citation type="submission" date="2023-01" db="EMBL/GenBank/DDBJ databases">
        <title>Novel diversity within Roseofilum (Cyanobacteria; Desertifilaceae) from marine benthic mats with descriptions of four novel species.</title>
        <authorList>
            <person name="Wang Y."/>
            <person name="Berthold D.E."/>
            <person name="Hu J."/>
            <person name="Lefler F.W."/>
            <person name="Laughinghouse H.D. IV."/>
        </authorList>
    </citation>
    <scope>NUCLEOTIDE SEQUENCE [LARGE SCALE GENOMIC DNA]</scope>
    <source>
        <strain evidence="4 5">BLCC-M143</strain>
    </source>
</reference>
<gene>
    <name evidence="4" type="ORF">PMH09_08125</name>
</gene>